<proteinExistence type="predicted"/>
<feature type="non-terminal residue" evidence="1">
    <location>
        <position position="1"/>
    </location>
</feature>
<dbReference type="AlphaFoldDB" id="A0A151WVM8"/>
<dbReference type="Gene3D" id="3.30.420.10">
    <property type="entry name" value="Ribonuclease H-like superfamily/Ribonuclease H"/>
    <property type="match status" value="1"/>
</dbReference>
<dbReference type="PANTHER" id="PTHR47326">
    <property type="entry name" value="TRANSPOSABLE ELEMENT TC3 TRANSPOSASE-LIKE PROTEIN"/>
    <property type="match status" value="1"/>
</dbReference>
<dbReference type="SUPFAM" id="SSF140996">
    <property type="entry name" value="Hermes dimerisation domain"/>
    <property type="match status" value="1"/>
</dbReference>
<evidence type="ECO:0008006" key="3">
    <source>
        <dbReference type="Google" id="ProtNLM"/>
    </source>
</evidence>
<reference evidence="1 2" key="1">
    <citation type="submission" date="2015-09" db="EMBL/GenBank/DDBJ databases">
        <title>Trachymyrmex zeteki WGS genome.</title>
        <authorList>
            <person name="Nygaard S."/>
            <person name="Hu H."/>
            <person name="Boomsma J."/>
            <person name="Zhang G."/>
        </authorList>
    </citation>
    <scope>NUCLEOTIDE SEQUENCE [LARGE SCALE GENOMIC DNA]</scope>
    <source>
        <strain evidence="1">Tzet28-1</strain>
        <tissue evidence="1">Whole body</tissue>
    </source>
</reference>
<dbReference type="STRING" id="64791.A0A151WVM8"/>
<dbReference type="EMBL" id="KQ982694">
    <property type="protein sequence ID" value="KYQ51989.1"/>
    <property type="molecule type" value="Genomic_DNA"/>
</dbReference>
<gene>
    <name evidence="1" type="ORF">ALC60_08902</name>
</gene>
<sequence>RAAKIINALLFMIAKDNLSLNTVEKDGFHHILKLIAPLYKIPARKQITELLDEKYNNFVIEPYFFDGSVNTESYCNLLMNHLPLLIEELSLNVRRDMWFQQDGASPHFSRTTLTLLNEIFRDRWIDRGSSVQWLPYSLDLLHLWTIFYGGISKRKSHLNHLRRKKTSNEEYVQLALR</sequence>
<dbReference type="Proteomes" id="UP000075809">
    <property type="component" value="Unassembled WGS sequence"/>
</dbReference>
<dbReference type="InterPro" id="IPR036397">
    <property type="entry name" value="RNaseH_sf"/>
</dbReference>
<dbReference type="GO" id="GO:0003676">
    <property type="term" value="F:nucleic acid binding"/>
    <property type="evidence" value="ECO:0007669"/>
    <property type="project" value="InterPro"/>
</dbReference>
<accession>A0A151WVM8</accession>
<keyword evidence="2" id="KW-1185">Reference proteome</keyword>
<name>A0A151WVM8_9HYME</name>
<evidence type="ECO:0000313" key="1">
    <source>
        <dbReference type="EMBL" id="KYQ51989.1"/>
    </source>
</evidence>
<organism evidence="1 2">
    <name type="scientific">Mycetomoellerius zeteki</name>
    <dbReference type="NCBI Taxonomy" id="64791"/>
    <lineage>
        <taxon>Eukaryota</taxon>
        <taxon>Metazoa</taxon>
        <taxon>Ecdysozoa</taxon>
        <taxon>Arthropoda</taxon>
        <taxon>Hexapoda</taxon>
        <taxon>Insecta</taxon>
        <taxon>Pterygota</taxon>
        <taxon>Neoptera</taxon>
        <taxon>Endopterygota</taxon>
        <taxon>Hymenoptera</taxon>
        <taxon>Apocrita</taxon>
        <taxon>Aculeata</taxon>
        <taxon>Formicoidea</taxon>
        <taxon>Formicidae</taxon>
        <taxon>Myrmicinae</taxon>
        <taxon>Mycetomoellerius</taxon>
    </lineage>
</organism>
<evidence type="ECO:0000313" key="2">
    <source>
        <dbReference type="Proteomes" id="UP000075809"/>
    </source>
</evidence>
<protein>
    <recommendedName>
        <fullName evidence="3">Transposable element Tc3 transposase</fullName>
    </recommendedName>
</protein>
<dbReference type="PANTHER" id="PTHR47326:SF1">
    <property type="entry name" value="HTH PSQ-TYPE DOMAIN-CONTAINING PROTEIN"/>
    <property type="match status" value="1"/>
</dbReference>